<dbReference type="Pfam" id="PF00849">
    <property type="entry name" value="PseudoU_synth_2"/>
    <property type="match status" value="1"/>
</dbReference>
<dbReference type="InterPro" id="IPR020103">
    <property type="entry name" value="PsdUridine_synth_cat_dom_sf"/>
</dbReference>
<dbReference type="GO" id="GO:0000455">
    <property type="term" value="P:enzyme-directed rRNA pseudouridine synthesis"/>
    <property type="evidence" value="ECO:0007669"/>
    <property type="project" value="TreeGrafter"/>
</dbReference>
<evidence type="ECO:0000313" key="4">
    <source>
        <dbReference type="Proteomes" id="UP000000759"/>
    </source>
</evidence>
<dbReference type="STRING" id="556484.B7G0Q3"/>
<dbReference type="GO" id="GO:0009982">
    <property type="term" value="F:pseudouridine synthase activity"/>
    <property type="evidence" value="ECO:0007669"/>
    <property type="project" value="InterPro"/>
</dbReference>
<gene>
    <name evidence="3" type="ORF">PHATRDRAFT_12940</name>
</gene>
<name>B7G0Q3_PHATC</name>
<feature type="domain" description="Pseudouridine synthase RsuA/RluA-like" evidence="2">
    <location>
        <begin position="7"/>
        <end position="162"/>
    </location>
</feature>
<evidence type="ECO:0000256" key="1">
    <source>
        <dbReference type="ARBA" id="ARBA00010876"/>
    </source>
</evidence>
<dbReference type="OrthoDB" id="424794at2759"/>
<protein>
    <recommendedName>
        <fullName evidence="2">Pseudouridine synthase RsuA/RluA-like domain-containing protein</fullName>
    </recommendedName>
</protein>
<accession>B7G0Q3</accession>
<dbReference type="AlphaFoldDB" id="B7G0Q3"/>
<evidence type="ECO:0000313" key="3">
    <source>
        <dbReference type="EMBL" id="EEC48121.1"/>
    </source>
</evidence>
<dbReference type="RefSeq" id="XP_002180713.1">
    <property type="nucleotide sequence ID" value="XM_002180677.1"/>
</dbReference>
<dbReference type="PROSITE" id="PS01129">
    <property type="entry name" value="PSI_RLU"/>
    <property type="match status" value="1"/>
</dbReference>
<dbReference type="InParanoid" id="B7G0Q3"/>
<dbReference type="Proteomes" id="UP000000759">
    <property type="component" value="Chromosome 9"/>
</dbReference>
<dbReference type="Gene3D" id="3.30.2350.10">
    <property type="entry name" value="Pseudouridine synthase"/>
    <property type="match status" value="1"/>
</dbReference>
<feature type="non-terminal residue" evidence="3">
    <location>
        <position position="1"/>
    </location>
</feature>
<dbReference type="eggNOG" id="KOG1919">
    <property type="taxonomic scope" value="Eukaryota"/>
</dbReference>
<sequence length="200" mass="22462">LCYQDRWVCVNKPAGMSTHRSGGNRSNQFVVSTLLKRQLSRKVFPVHRLDHRTSGALLFAFDSEMCASLHDALREQSARKTYVCLVRGFWDNFFESDTATVDKALTVDGTKRSATTVFTKLASTIILNNSAYGEKNVPISCSLILAVPTTGRTHQIRRHASAMGMPVLGDTQHGETKVNRWWRQKRGLDRLALHCLSLNL</sequence>
<dbReference type="PaxDb" id="2850-Phatr12940"/>
<keyword evidence="4" id="KW-1185">Reference proteome</keyword>
<feature type="non-terminal residue" evidence="3">
    <location>
        <position position="200"/>
    </location>
</feature>
<dbReference type="GeneID" id="7201487"/>
<dbReference type="InterPro" id="IPR006224">
    <property type="entry name" value="PsdUridine_synth_RluA-like_CS"/>
</dbReference>
<dbReference type="PANTHER" id="PTHR21600">
    <property type="entry name" value="MITOCHONDRIAL RNA PSEUDOURIDINE SYNTHASE"/>
    <property type="match status" value="1"/>
</dbReference>
<dbReference type="PANTHER" id="PTHR21600:SF87">
    <property type="entry name" value="RNA PSEUDOURIDYLATE SYNTHASE DOMAIN-CONTAINING PROTEIN 1"/>
    <property type="match status" value="1"/>
</dbReference>
<organism evidence="3 4">
    <name type="scientific">Phaeodactylum tricornutum (strain CCAP 1055/1)</name>
    <dbReference type="NCBI Taxonomy" id="556484"/>
    <lineage>
        <taxon>Eukaryota</taxon>
        <taxon>Sar</taxon>
        <taxon>Stramenopiles</taxon>
        <taxon>Ochrophyta</taxon>
        <taxon>Bacillariophyta</taxon>
        <taxon>Bacillariophyceae</taxon>
        <taxon>Bacillariophycidae</taxon>
        <taxon>Naviculales</taxon>
        <taxon>Phaeodactylaceae</taxon>
        <taxon>Phaeodactylum</taxon>
    </lineage>
</organism>
<dbReference type="KEGG" id="pti:PHATRDRAFT_12940"/>
<proteinExistence type="inferred from homology"/>
<dbReference type="EMBL" id="CM000612">
    <property type="protein sequence ID" value="EEC48121.1"/>
    <property type="molecule type" value="Genomic_DNA"/>
</dbReference>
<dbReference type="GO" id="GO:0003723">
    <property type="term" value="F:RNA binding"/>
    <property type="evidence" value="ECO:0007669"/>
    <property type="project" value="InterPro"/>
</dbReference>
<reference evidence="3 4" key="1">
    <citation type="journal article" date="2008" name="Nature">
        <title>The Phaeodactylum genome reveals the evolutionary history of diatom genomes.</title>
        <authorList>
            <person name="Bowler C."/>
            <person name="Allen A.E."/>
            <person name="Badger J.H."/>
            <person name="Grimwood J."/>
            <person name="Jabbari K."/>
            <person name="Kuo A."/>
            <person name="Maheswari U."/>
            <person name="Martens C."/>
            <person name="Maumus F."/>
            <person name="Otillar R.P."/>
            <person name="Rayko E."/>
            <person name="Salamov A."/>
            <person name="Vandepoele K."/>
            <person name="Beszteri B."/>
            <person name="Gruber A."/>
            <person name="Heijde M."/>
            <person name="Katinka M."/>
            <person name="Mock T."/>
            <person name="Valentin K."/>
            <person name="Verret F."/>
            <person name="Berges J.A."/>
            <person name="Brownlee C."/>
            <person name="Cadoret J.P."/>
            <person name="Chiovitti A."/>
            <person name="Choi C.J."/>
            <person name="Coesel S."/>
            <person name="De Martino A."/>
            <person name="Detter J.C."/>
            <person name="Durkin C."/>
            <person name="Falciatore A."/>
            <person name="Fournet J."/>
            <person name="Haruta M."/>
            <person name="Huysman M.J."/>
            <person name="Jenkins B.D."/>
            <person name="Jiroutova K."/>
            <person name="Jorgensen R.E."/>
            <person name="Joubert Y."/>
            <person name="Kaplan A."/>
            <person name="Kroger N."/>
            <person name="Kroth P.G."/>
            <person name="La Roche J."/>
            <person name="Lindquist E."/>
            <person name="Lommer M."/>
            <person name="Martin-Jezequel V."/>
            <person name="Lopez P.J."/>
            <person name="Lucas S."/>
            <person name="Mangogna M."/>
            <person name="McGinnis K."/>
            <person name="Medlin L.K."/>
            <person name="Montsant A."/>
            <person name="Oudot-Le Secq M.P."/>
            <person name="Napoli C."/>
            <person name="Obornik M."/>
            <person name="Parker M.S."/>
            <person name="Petit J.L."/>
            <person name="Porcel B.M."/>
            <person name="Poulsen N."/>
            <person name="Robison M."/>
            <person name="Rychlewski L."/>
            <person name="Rynearson T.A."/>
            <person name="Schmutz J."/>
            <person name="Shapiro H."/>
            <person name="Siaut M."/>
            <person name="Stanley M."/>
            <person name="Sussman M.R."/>
            <person name="Taylor A.R."/>
            <person name="Vardi A."/>
            <person name="von Dassow P."/>
            <person name="Vyverman W."/>
            <person name="Willis A."/>
            <person name="Wyrwicz L.S."/>
            <person name="Rokhsar D.S."/>
            <person name="Weissenbach J."/>
            <person name="Armbrust E.V."/>
            <person name="Green B.R."/>
            <person name="Van de Peer Y."/>
            <person name="Grigoriev I.V."/>
        </authorList>
    </citation>
    <scope>NUCLEOTIDE SEQUENCE [LARGE SCALE GENOMIC DNA]</scope>
    <source>
        <strain evidence="3 4">CCAP 1055/1</strain>
    </source>
</reference>
<evidence type="ECO:0000259" key="2">
    <source>
        <dbReference type="Pfam" id="PF00849"/>
    </source>
</evidence>
<reference evidence="4" key="2">
    <citation type="submission" date="2008-08" db="EMBL/GenBank/DDBJ databases">
        <authorList>
            <consortium name="Diatom Consortium"/>
            <person name="Grigoriev I."/>
            <person name="Grimwood J."/>
            <person name="Kuo A."/>
            <person name="Otillar R.P."/>
            <person name="Salamov A."/>
            <person name="Detter J.C."/>
            <person name="Lindquist E."/>
            <person name="Shapiro H."/>
            <person name="Lucas S."/>
            <person name="Glavina del Rio T."/>
            <person name="Pitluck S."/>
            <person name="Rokhsar D."/>
            <person name="Bowler C."/>
        </authorList>
    </citation>
    <scope>GENOME REANNOTATION</scope>
    <source>
        <strain evidence="4">CCAP 1055/1</strain>
    </source>
</reference>
<dbReference type="SUPFAM" id="SSF55120">
    <property type="entry name" value="Pseudouridine synthase"/>
    <property type="match status" value="1"/>
</dbReference>
<dbReference type="InterPro" id="IPR006145">
    <property type="entry name" value="PsdUridine_synth_RsuA/RluA"/>
</dbReference>
<dbReference type="InterPro" id="IPR050188">
    <property type="entry name" value="RluA_PseudoU_synthase"/>
</dbReference>
<comment type="similarity">
    <text evidence="1">Belongs to the pseudouridine synthase RluA family.</text>
</comment>